<accession>A0A511JEA7</accession>
<dbReference type="OrthoDB" id="4824179at2"/>
<evidence type="ECO:0000313" key="1">
    <source>
        <dbReference type="EMBL" id="GEL96083.1"/>
    </source>
</evidence>
<protein>
    <submittedName>
        <fullName evidence="1">Uncharacterized protein</fullName>
    </submittedName>
</protein>
<organism evidence="1 2">
    <name type="scientific">Cellulomonas composti</name>
    <dbReference type="NCBI Taxonomy" id="266130"/>
    <lineage>
        <taxon>Bacteria</taxon>
        <taxon>Bacillati</taxon>
        <taxon>Actinomycetota</taxon>
        <taxon>Actinomycetes</taxon>
        <taxon>Micrococcales</taxon>
        <taxon>Cellulomonadaceae</taxon>
        <taxon>Cellulomonas</taxon>
    </lineage>
</organism>
<comment type="caution">
    <text evidence="1">The sequence shown here is derived from an EMBL/GenBank/DDBJ whole genome shotgun (WGS) entry which is preliminary data.</text>
</comment>
<dbReference type="Proteomes" id="UP000321720">
    <property type="component" value="Unassembled WGS sequence"/>
</dbReference>
<reference evidence="1 2" key="1">
    <citation type="submission" date="2019-07" db="EMBL/GenBank/DDBJ databases">
        <title>Whole genome shotgun sequence of Cellulomonas composti NBRC 100758.</title>
        <authorList>
            <person name="Hosoyama A."/>
            <person name="Uohara A."/>
            <person name="Ohji S."/>
            <person name="Ichikawa N."/>
        </authorList>
    </citation>
    <scope>NUCLEOTIDE SEQUENCE [LARGE SCALE GENOMIC DNA]</scope>
    <source>
        <strain evidence="1 2">NBRC 100758</strain>
    </source>
</reference>
<proteinExistence type="predicted"/>
<dbReference type="AlphaFoldDB" id="A0A511JEA7"/>
<dbReference type="EMBL" id="BJWG01000014">
    <property type="protein sequence ID" value="GEL96083.1"/>
    <property type="molecule type" value="Genomic_DNA"/>
</dbReference>
<keyword evidence="2" id="KW-1185">Reference proteome</keyword>
<evidence type="ECO:0000313" key="2">
    <source>
        <dbReference type="Proteomes" id="UP000321720"/>
    </source>
</evidence>
<sequence length="132" mass="14504">MHAEVLDGFHAAEAPALQRAIVGALGLSATHLDRVHDEVELVRGKNGRVALVWHEAFVGFAPHDREAALTALLDAHPDAVVQVPGTLFRVGMLWRVWIGVVPLELPPVPDRLDELPVQEPSIFGMPINRLRH</sequence>
<name>A0A511JEA7_9CELL</name>
<gene>
    <name evidence="1" type="ORF">CCO02nite_27410</name>
</gene>